<proteinExistence type="predicted"/>
<feature type="coiled-coil region" evidence="1">
    <location>
        <begin position="239"/>
        <end position="266"/>
    </location>
</feature>
<evidence type="ECO:0000313" key="4">
    <source>
        <dbReference type="Proteomes" id="UP000228380"/>
    </source>
</evidence>
<dbReference type="KEGG" id="pda:103716939"/>
<evidence type="ECO:0000256" key="2">
    <source>
        <dbReference type="SAM" id="MobiDB-lite"/>
    </source>
</evidence>
<dbReference type="PANTHER" id="PTHR31307">
    <property type="entry name" value="TRIHELIX TRANSCRIPTION FACTOR ASIL2"/>
    <property type="match status" value="1"/>
</dbReference>
<dbReference type="InterPro" id="IPR044823">
    <property type="entry name" value="ASIL1/2-like"/>
</dbReference>
<gene>
    <name evidence="5" type="primary">LOC103716939</name>
</gene>
<dbReference type="Pfam" id="PF13837">
    <property type="entry name" value="Myb_DNA-bind_4"/>
    <property type="match status" value="1"/>
</dbReference>
<protein>
    <submittedName>
        <fullName evidence="5">Uncharacterized protein LOC103716939</fullName>
    </submittedName>
</protein>
<sequence>MEGNLQQVDNNANNPSLAAVGVDDSKEEEEHARVVGPGSDRSKRDEWSEGAVASLLDVYEAKWVLRNRAKLKGHDWEDVARVVAAQSGSARPAKTPTQCKNKVESMKKRYRSESAAGGRSRWPLFARLDGLVRCRSPTTALVSVDRPPGRPAPSSHSPEPNVAAVAKQAECEETKGKEHVNEIHKEHCNMQPYDPCDGKQKINDRKKRRMREREEKESWKVMESIQWLAEVALRVEQGRMEAMREVERMRAQAEAKKGEMDLKQTEIIANTQLQIAKLLVGKDDNVDSSLRIGRGK</sequence>
<keyword evidence="4" id="KW-1185">Reference proteome</keyword>
<evidence type="ECO:0000313" key="5">
    <source>
        <dbReference type="RefSeq" id="XP_008803366.2"/>
    </source>
</evidence>
<dbReference type="InterPro" id="IPR044822">
    <property type="entry name" value="Myb_DNA-bind_4"/>
</dbReference>
<dbReference type="Gene3D" id="1.10.10.60">
    <property type="entry name" value="Homeodomain-like"/>
    <property type="match status" value="1"/>
</dbReference>
<dbReference type="OrthoDB" id="1900300at2759"/>
<feature type="region of interest" description="Disordered" evidence="2">
    <location>
        <begin position="87"/>
        <end position="114"/>
    </location>
</feature>
<feature type="region of interest" description="Disordered" evidence="2">
    <location>
        <begin position="191"/>
        <end position="211"/>
    </location>
</feature>
<feature type="region of interest" description="Disordered" evidence="2">
    <location>
        <begin position="142"/>
        <end position="161"/>
    </location>
</feature>
<accession>A0A8B7CP86</accession>
<dbReference type="PANTHER" id="PTHR31307:SF7">
    <property type="entry name" value="SEQUENCE-SPECIFIC DNA BINDING TRANSCRIPTION FACTOR"/>
    <property type="match status" value="1"/>
</dbReference>
<dbReference type="AlphaFoldDB" id="A0A8B7CP86"/>
<organism evidence="4 5">
    <name type="scientific">Phoenix dactylifera</name>
    <name type="common">Date palm</name>
    <dbReference type="NCBI Taxonomy" id="42345"/>
    <lineage>
        <taxon>Eukaryota</taxon>
        <taxon>Viridiplantae</taxon>
        <taxon>Streptophyta</taxon>
        <taxon>Embryophyta</taxon>
        <taxon>Tracheophyta</taxon>
        <taxon>Spermatophyta</taxon>
        <taxon>Magnoliopsida</taxon>
        <taxon>Liliopsida</taxon>
        <taxon>Arecaceae</taxon>
        <taxon>Coryphoideae</taxon>
        <taxon>Phoeniceae</taxon>
        <taxon>Phoenix</taxon>
    </lineage>
</organism>
<evidence type="ECO:0000259" key="3">
    <source>
        <dbReference type="Pfam" id="PF13837"/>
    </source>
</evidence>
<evidence type="ECO:0000256" key="1">
    <source>
        <dbReference type="SAM" id="Coils"/>
    </source>
</evidence>
<dbReference type="GeneID" id="103716939"/>
<dbReference type="Proteomes" id="UP000228380">
    <property type="component" value="Unplaced"/>
</dbReference>
<feature type="compositionally biased region" description="Polar residues" evidence="2">
    <location>
        <begin position="1"/>
        <end position="16"/>
    </location>
</feature>
<keyword evidence="1" id="KW-0175">Coiled coil</keyword>
<name>A0A8B7CP86_PHODC</name>
<dbReference type="RefSeq" id="XP_008803366.2">
    <property type="nucleotide sequence ID" value="XM_008805144.4"/>
</dbReference>
<reference evidence="5" key="1">
    <citation type="submission" date="2025-08" db="UniProtKB">
        <authorList>
            <consortium name="RefSeq"/>
        </authorList>
    </citation>
    <scope>IDENTIFICATION</scope>
    <source>
        <tissue evidence="5">Young leaves</tissue>
    </source>
</reference>
<feature type="region of interest" description="Disordered" evidence="2">
    <location>
        <begin position="1"/>
        <end position="47"/>
    </location>
</feature>
<feature type="domain" description="Myb/SANT-like DNA-binding" evidence="3">
    <location>
        <begin position="44"/>
        <end position="129"/>
    </location>
</feature>
<dbReference type="FunFam" id="1.10.10.60:FF:000152">
    <property type="entry name" value="Trihelix transcription factor ASIL2"/>
    <property type="match status" value="1"/>
</dbReference>